<dbReference type="InterPro" id="IPR036388">
    <property type="entry name" value="WH-like_DNA-bd_sf"/>
</dbReference>
<keyword evidence="3" id="KW-0238">DNA-binding</keyword>
<dbReference type="FunFam" id="1.10.10.10:FF:000001">
    <property type="entry name" value="LysR family transcriptional regulator"/>
    <property type="match status" value="1"/>
</dbReference>
<evidence type="ECO:0000313" key="6">
    <source>
        <dbReference type="EMBL" id="GGW91027.1"/>
    </source>
</evidence>
<comment type="similarity">
    <text evidence="1">Belongs to the LysR transcriptional regulatory family.</text>
</comment>
<dbReference type="InterPro" id="IPR036390">
    <property type="entry name" value="WH_DNA-bd_sf"/>
</dbReference>
<keyword evidence="2" id="KW-0805">Transcription regulation</keyword>
<dbReference type="InterPro" id="IPR058163">
    <property type="entry name" value="LysR-type_TF_proteobact-type"/>
</dbReference>
<sequence>MKATHTWQGIAEFVGVVESGSFTAASRRLQVSNAQVSRQVSQLEQRLGVQLLHRTTRRVKVTEPGQRYYQQCRQLIDGFNACERALTEQQASPRGTLRLTAPINYGERVLMPLLITFQQRYPQLHLDIELSNARLDIVDAGLDMAIRLGRLQDSRLRHRQLASRKVHTCASPGYLAAHGCPTRLSDLDSHNCLVGSLGYWRFADNGREQTLNVSGSLRCNSGLSLRDCALQDIGIIQLPEEYVAPCLKDGTLVEILIDQRPDSEGIWGLYPQTRWVAPGVSLLLDYLQAQLQT</sequence>
<dbReference type="InterPro" id="IPR005119">
    <property type="entry name" value="LysR_subst-bd"/>
</dbReference>
<dbReference type="GO" id="GO:0006351">
    <property type="term" value="P:DNA-templated transcription"/>
    <property type="evidence" value="ECO:0007669"/>
    <property type="project" value="TreeGrafter"/>
</dbReference>
<keyword evidence="7" id="KW-1185">Reference proteome</keyword>
<dbReference type="PANTHER" id="PTHR30537:SF10">
    <property type="entry name" value="TRANSCRIPTIONAL REGULATOR-RELATED"/>
    <property type="match status" value="1"/>
</dbReference>
<dbReference type="SUPFAM" id="SSF46785">
    <property type="entry name" value="Winged helix' DNA-binding domain"/>
    <property type="match status" value="1"/>
</dbReference>
<evidence type="ECO:0000256" key="2">
    <source>
        <dbReference type="ARBA" id="ARBA00023015"/>
    </source>
</evidence>
<dbReference type="InterPro" id="IPR000847">
    <property type="entry name" value="LysR_HTH_N"/>
</dbReference>
<dbReference type="AlphaFoldDB" id="A0A918JN57"/>
<dbReference type="Gene3D" id="3.40.190.290">
    <property type="match status" value="1"/>
</dbReference>
<reference evidence="6" key="1">
    <citation type="journal article" date="2014" name="Int. J. Syst. Evol. Microbiol.">
        <title>Complete genome sequence of Corynebacterium casei LMG S-19264T (=DSM 44701T), isolated from a smear-ripened cheese.</title>
        <authorList>
            <consortium name="US DOE Joint Genome Institute (JGI-PGF)"/>
            <person name="Walter F."/>
            <person name="Albersmeier A."/>
            <person name="Kalinowski J."/>
            <person name="Ruckert C."/>
        </authorList>
    </citation>
    <scope>NUCLEOTIDE SEQUENCE</scope>
    <source>
        <strain evidence="6">KCTC 22164</strain>
    </source>
</reference>
<dbReference type="Pfam" id="PF00126">
    <property type="entry name" value="HTH_1"/>
    <property type="match status" value="1"/>
</dbReference>
<evidence type="ECO:0000256" key="3">
    <source>
        <dbReference type="ARBA" id="ARBA00023125"/>
    </source>
</evidence>
<evidence type="ECO:0000313" key="7">
    <source>
        <dbReference type="Proteomes" id="UP000631300"/>
    </source>
</evidence>
<accession>A0A918JN57</accession>
<protein>
    <submittedName>
        <fullName evidence="6">LysR family transcriptional regulator</fullName>
    </submittedName>
</protein>
<evidence type="ECO:0000259" key="5">
    <source>
        <dbReference type="PROSITE" id="PS50931"/>
    </source>
</evidence>
<dbReference type="GO" id="GO:0003700">
    <property type="term" value="F:DNA-binding transcription factor activity"/>
    <property type="evidence" value="ECO:0007669"/>
    <property type="project" value="InterPro"/>
</dbReference>
<dbReference type="PRINTS" id="PR00039">
    <property type="entry name" value="HTHLYSR"/>
</dbReference>
<dbReference type="EMBL" id="BMXP01000007">
    <property type="protein sequence ID" value="GGW91027.1"/>
    <property type="molecule type" value="Genomic_DNA"/>
</dbReference>
<dbReference type="Proteomes" id="UP000631300">
    <property type="component" value="Unassembled WGS sequence"/>
</dbReference>
<feature type="domain" description="HTH lysR-type" evidence="5">
    <location>
        <begin position="13"/>
        <end position="62"/>
    </location>
</feature>
<reference evidence="6" key="2">
    <citation type="submission" date="2020-09" db="EMBL/GenBank/DDBJ databases">
        <authorList>
            <person name="Sun Q."/>
            <person name="Kim S."/>
        </authorList>
    </citation>
    <scope>NUCLEOTIDE SEQUENCE</scope>
    <source>
        <strain evidence="6">KCTC 22164</strain>
    </source>
</reference>
<proteinExistence type="inferred from homology"/>
<evidence type="ECO:0000256" key="1">
    <source>
        <dbReference type="ARBA" id="ARBA00009437"/>
    </source>
</evidence>
<gene>
    <name evidence="6" type="ORF">GCM10007391_26680</name>
</gene>
<comment type="caution">
    <text evidence="6">The sequence shown here is derived from an EMBL/GenBank/DDBJ whole genome shotgun (WGS) entry which is preliminary data.</text>
</comment>
<dbReference type="PROSITE" id="PS50931">
    <property type="entry name" value="HTH_LYSR"/>
    <property type="match status" value="1"/>
</dbReference>
<dbReference type="PANTHER" id="PTHR30537">
    <property type="entry name" value="HTH-TYPE TRANSCRIPTIONAL REGULATOR"/>
    <property type="match status" value="1"/>
</dbReference>
<dbReference type="SUPFAM" id="SSF53850">
    <property type="entry name" value="Periplasmic binding protein-like II"/>
    <property type="match status" value="1"/>
</dbReference>
<dbReference type="Gene3D" id="1.10.10.10">
    <property type="entry name" value="Winged helix-like DNA-binding domain superfamily/Winged helix DNA-binding domain"/>
    <property type="match status" value="1"/>
</dbReference>
<dbReference type="RefSeq" id="WP_189407238.1">
    <property type="nucleotide sequence ID" value="NZ_BMXP01000007.1"/>
</dbReference>
<keyword evidence="4" id="KW-0804">Transcription</keyword>
<name>A0A918JN57_9ALTE</name>
<organism evidence="6 7">
    <name type="scientific">Alteromonas halophila</name>
    <dbReference type="NCBI Taxonomy" id="516698"/>
    <lineage>
        <taxon>Bacteria</taxon>
        <taxon>Pseudomonadati</taxon>
        <taxon>Pseudomonadota</taxon>
        <taxon>Gammaproteobacteria</taxon>
        <taxon>Alteromonadales</taxon>
        <taxon>Alteromonadaceae</taxon>
        <taxon>Alteromonas/Salinimonas group</taxon>
        <taxon>Alteromonas</taxon>
    </lineage>
</organism>
<dbReference type="Pfam" id="PF03466">
    <property type="entry name" value="LysR_substrate"/>
    <property type="match status" value="1"/>
</dbReference>
<evidence type="ECO:0000256" key="4">
    <source>
        <dbReference type="ARBA" id="ARBA00023163"/>
    </source>
</evidence>
<dbReference type="GO" id="GO:0043565">
    <property type="term" value="F:sequence-specific DNA binding"/>
    <property type="evidence" value="ECO:0007669"/>
    <property type="project" value="TreeGrafter"/>
</dbReference>